<dbReference type="GO" id="GO:0016740">
    <property type="term" value="F:transferase activity"/>
    <property type="evidence" value="ECO:0007669"/>
    <property type="project" value="UniProtKB-KW"/>
</dbReference>
<dbReference type="PROSITE" id="PS00571">
    <property type="entry name" value="AMIDASES"/>
    <property type="match status" value="1"/>
</dbReference>
<dbReference type="OrthoDB" id="182039at2"/>
<feature type="region of interest" description="Disordered" evidence="1">
    <location>
        <begin position="437"/>
        <end position="456"/>
    </location>
</feature>
<dbReference type="InParanoid" id="A0A1I4GTJ8"/>
<dbReference type="SUPFAM" id="SSF75304">
    <property type="entry name" value="Amidase signature (AS) enzymes"/>
    <property type="match status" value="1"/>
</dbReference>
<dbReference type="PANTHER" id="PTHR11895">
    <property type="entry name" value="TRANSAMIDASE"/>
    <property type="match status" value="1"/>
</dbReference>
<gene>
    <name evidence="3" type="ORF">SAMN04488085_109140</name>
</gene>
<evidence type="ECO:0000313" key="4">
    <source>
        <dbReference type="Proteomes" id="UP000199152"/>
    </source>
</evidence>
<dbReference type="Proteomes" id="UP000199152">
    <property type="component" value="Unassembled WGS sequence"/>
</dbReference>
<organism evidence="3 4">
    <name type="scientific">Geodermatophilus ruber</name>
    <dbReference type="NCBI Taxonomy" id="504800"/>
    <lineage>
        <taxon>Bacteria</taxon>
        <taxon>Bacillati</taxon>
        <taxon>Actinomycetota</taxon>
        <taxon>Actinomycetes</taxon>
        <taxon>Geodermatophilales</taxon>
        <taxon>Geodermatophilaceae</taxon>
        <taxon>Geodermatophilus</taxon>
    </lineage>
</organism>
<protein>
    <submittedName>
        <fullName evidence="3">Aspartyl-tRNA(Asn)/glutamyl-tRNA(Gln) amidotransferase subunit A</fullName>
    </submittedName>
</protein>
<accession>A0A1I4GTJ8</accession>
<dbReference type="PANTHER" id="PTHR11895:SF176">
    <property type="entry name" value="AMIDASE AMID-RELATED"/>
    <property type="match status" value="1"/>
</dbReference>
<dbReference type="InterPro" id="IPR000120">
    <property type="entry name" value="Amidase"/>
</dbReference>
<name>A0A1I4GTJ8_9ACTN</name>
<proteinExistence type="predicted"/>
<dbReference type="InterPro" id="IPR020556">
    <property type="entry name" value="Amidase_CS"/>
</dbReference>
<dbReference type="InterPro" id="IPR023631">
    <property type="entry name" value="Amidase_dom"/>
</dbReference>
<keyword evidence="4" id="KW-1185">Reference proteome</keyword>
<evidence type="ECO:0000259" key="2">
    <source>
        <dbReference type="Pfam" id="PF01425"/>
    </source>
</evidence>
<dbReference type="Pfam" id="PF01425">
    <property type="entry name" value="Amidase"/>
    <property type="match status" value="1"/>
</dbReference>
<dbReference type="EMBL" id="FOSW01000009">
    <property type="protein sequence ID" value="SFL32456.1"/>
    <property type="molecule type" value="Genomic_DNA"/>
</dbReference>
<evidence type="ECO:0000256" key="1">
    <source>
        <dbReference type="SAM" id="MobiDB-lite"/>
    </source>
</evidence>
<feature type="domain" description="Amidase" evidence="2">
    <location>
        <begin position="22"/>
        <end position="421"/>
    </location>
</feature>
<reference evidence="3 4" key="1">
    <citation type="submission" date="2016-10" db="EMBL/GenBank/DDBJ databases">
        <authorList>
            <person name="de Groot N.N."/>
        </authorList>
    </citation>
    <scope>NUCLEOTIDE SEQUENCE [LARGE SCALE GENOMIC DNA]</scope>
    <source>
        <strain evidence="3 4">DSM 45317</strain>
    </source>
</reference>
<dbReference type="STRING" id="504800.SAMN04488085_109140"/>
<evidence type="ECO:0000313" key="3">
    <source>
        <dbReference type="EMBL" id="SFL32456.1"/>
    </source>
</evidence>
<dbReference type="AlphaFoldDB" id="A0A1I4GTJ8"/>
<sequence length="456" mass="47024">MRRGSVRDVARSVRAGERSPLEVLEASLDRMAAVEPVVQAFVSVHEDRLRAEAAALTAEAARGRFRGPLHGVPIAVKDLLDVRGHPTRAGSRATDERAATEDAPAVRRLREAGALILGKTATHEFAHGVTTPPTRNPWDPGRIPGGSSGGSAAAVAAGECPAALGSDTGGSIRVPAALCGVSGLRPRPADVPTAGCVPFSPRLDTCGPLAGDAADLALLFAVLAGRPAPLPGPIAGLRVGTVPEAALGEVDPEVLTAVEAAVGVLADAGALPRPARVPPFPAWSAPRTVYVLHDFLAVHRAAGWYPDRRARYGAEVAGYLAVAETITRPDRDAAIRELERLEGLLRAGFEEVDVLVLPTTAVPAPEVAACEVQQDGDGRAPIVGTLMRLCGPFSWCGLAAVTVPCGLTTAGLPIGLQVVGRDVPTVLGVATQYQRRTDHHLRTPSLAGSPAATGPG</sequence>
<keyword evidence="3" id="KW-0808">Transferase</keyword>
<dbReference type="RefSeq" id="WP_091326207.1">
    <property type="nucleotide sequence ID" value="NZ_FOSW01000009.1"/>
</dbReference>
<dbReference type="InterPro" id="IPR036928">
    <property type="entry name" value="AS_sf"/>
</dbReference>
<dbReference type="Gene3D" id="3.90.1300.10">
    <property type="entry name" value="Amidase signature (AS) domain"/>
    <property type="match status" value="1"/>
</dbReference>